<dbReference type="STRING" id="2316362.A0A4Q2DLJ8"/>
<dbReference type="OrthoDB" id="3018304at2759"/>
<dbReference type="AlphaFoldDB" id="A0A4Q2DLJ8"/>
<protein>
    <recommendedName>
        <fullName evidence="2">Nephrocystin 3-like N-terminal domain-containing protein</fullName>
    </recommendedName>
</protein>
<comment type="caution">
    <text evidence="3">The sequence shown here is derived from an EMBL/GenBank/DDBJ whole genome shotgun (WGS) entry which is preliminary data.</text>
</comment>
<dbReference type="InterPro" id="IPR056884">
    <property type="entry name" value="NPHP3-like_N"/>
</dbReference>
<dbReference type="PANTHER" id="PTHR10039:SF14">
    <property type="entry name" value="NACHT DOMAIN-CONTAINING PROTEIN"/>
    <property type="match status" value="1"/>
</dbReference>
<proteinExistence type="predicted"/>
<evidence type="ECO:0000313" key="4">
    <source>
        <dbReference type="Proteomes" id="UP000290288"/>
    </source>
</evidence>
<organism evidence="3 4">
    <name type="scientific">Candolleomyces aberdarensis</name>
    <dbReference type="NCBI Taxonomy" id="2316362"/>
    <lineage>
        <taxon>Eukaryota</taxon>
        <taxon>Fungi</taxon>
        <taxon>Dikarya</taxon>
        <taxon>Basidiomycota</taxon>
        <taxon>Agaricomycotina</taxon>
        <taxon>Agaricomycetes</taxon>
        <taxon>Agaricomycetidae</taxon>
        <taxon>Agaricales</taxon>
        <taxon>Agaricineae</taxon>
        <taxon>Psathyrellaceae</taxon>
        <taxon>Candolleomyces</taxon>
    </lineage>
</organism>
<evidence type="ECO:0000313" key="3">
    <source>
        <dbReference type="EMBL" id="RXW21010.1"/>
    </source>
</evidence>
<dbReference type="Proteomes" id="UP000290288">
    <property type="component" value="Unassembled WGS sequence"/>
</dbReference>
<accession>A0A4Q2DLJ8</accession>
<sequence length="304" mass="33583">MERLPNTLACHLAKAIPQAAELIMAAVNAEPGLLDTESNLSLDTRLHSLVYRPFKEAIPIFKSFSRPYLIVIDGLDECDEKEGIQEFLLSTFRFFEENPYTPLRIFITSRVEQHIHLHLSGDRVLLKDLGDESSLDDIKTFMDIVFKDAVKASPVIQAYIRQNGSWPKPHHLEELLKHIGGSFILASTVAKFIFHGIGSTDSHLTPMDRLPLAIKIDPGLDGLYSQTLARAEHLPHFSEIISIIALLAAPLPIAGIAELLGIQAYEVAHVLVDLQAIIQVPGTDDAPGDFSLLPHFMAAFSIAV</sequence>
<gene>
    <name evidence="3" type="ORF">EST38_g4829</name>
</gene>
<feature type="domain" description="Nephrocystin 3-like N-terminal" evidence="2">
    <location>
        <begin position="6"/>
        <end position="110"/>
    </location>
</feature>
<keyword evidence="4" id="KW-1185">Reference proteome</keyword>
<name>A0A4Q2DLJ8_9AGAR</name>
<dbReference type="EMBL" id="SDEE01000124">
    <property type="protein sequence ID" value="RXW21010.1"/>
    <property type="molecule type" value="Genomic_DNA"/>
</dbReference>
<keyword evidence="1" id="KW-0677">Repeat</keyword>
<reference evidence="3 4" key="1">
    <citation type="submission" date="2019-01" db="EMBL/GenBank/DDBJ databases">
        <title>Draft genome sequence of Psathyrella aberdarensis IHI B618.</title>
        <authorList>
            <person name="Buettner E."/>
            <person name="Kellner H."/>
        </authorList>
    </citation>
    <scope>NUCLEOTIDE SEQUENCE [LARGE SCALE GENOMIC DNA]</scope>
    <source>
        <strain evidence="3 4">IHI B618</strain>
    </source>
</reference>
<dbReference type="PANTHER" id="PTHR10039">
    <property type="entry name" value="AMELOGENIN"/>
    <property type="match status" value="1"/>
</dbReference>
<evidence type="ECO:0000259" key="2">
    <source>
        <dbReference type="Pfam" id="PF24883"/>
    </source>
</evidence>
<dbReference type="Pfam" id="PF24883">
    <property type="entry name" value="NPHP3_N"/>
    <property type="match status" value="1"/>
</dbReference>
<evidence type="ECO:0000256" key="1">
    <source>
        <dbReference type="ARBA" id="ARBA00022737"/>
    </source>
</evidence>